<proteinExistence type="predicted"/>
<name>A0A328AL64_9CAUL</name>
<dbReference type="SUPFAM" id="SSF55729">
    <property type="entry name" value="Acyl-CoA N-acyltransferases (Nat)"/>
    <property type="match status" value="1"/>
</dbReference>
<dbReference type="Pfam" id="PF04339">
    <property type="entry name" value="FemAB_like"/>
    <property type="match status" value="1"/>
</dbReference>
<comment type="caution">
    <text evidence="1">The sequence shown here is derived from an EMBL/GenBank/DDBJ whole genome shotgun (WGS) entry which is preliminary data.</text>
</comment>
<dbReference type="RefSeq" id="WP_111529328.1">
    <property type="nucleotide sequence ID" value="NZ_JBHRSG010000003.1"/>
</dbReference>
<dbReference type="AlphaFoldDB" id="A0A328AL64"/>
<dbReference type="EMBL" id="QFYQ01000001">
    <property type="protein sequence ID" value="RAK55580.1"/>
    <property type="molecule type" value="Genomic_DNA"/>
</dbReference>
<dbReference type="InterPro" id="IPR007434">
    <property type="entry name" value="FemAB-like"/>
</dbReference>
<evidence type="ECO:0000313" key="2">
    <source>
        <dbReference type="Proteomes" id="UP000249254"/>
    </source>
</evidence>
<dbReference type="PANTHER" id="PTHR47017">
    <property type="entry name" value="ACYL-COA"/>
    <property type="match status" value="1"/>
</dbReference>
<gene>
    <name evidence="1" type="ORF">DJ017_14210</name>
</gene>
<dbReference type="Gene3D" id="3.40.630.30">
    <property type="match status" value="1"/>
</dbReference>
<keyword evidence="1" id="KW-0808">Transferase</keyword>
<dbReference type="InterPro" id="IPR016181">
    <property type="entry name" value="Acyl_CoA_acyltransferase"/>
</dbReference>
<sequence>MTLKPAVRVCRRVAEIGREDWDACAANPAYAGNPFLRYDFLDALEEANCAVERAGWGPQHLVVDDEDGRAAAVMPLYLKSHSQGEYIFDHAWADAYERAGGRYYPKLLSAAPFTPVTGPRLLVRPDVEAEEGWRYLVGGGLTLCERYGASGLHVNFPTEAEWRWLGEQGFGLREGQQYHWQNAGYSTFEDFLGALSSGRRKTIRRERRDALEGVEVQCLTGGDLSEEHWDAFFRFYMDTGSRKWGRPYLTRAFFSMLGERMADRVLLIMARRHGRWIAGALNLIGDDCLYGRHWGCVEDVPFLHFELCYYQAIEWAILHGLPRVEAGAQGQHKIARGYLPKAVYSAHYIADPALRGPVNAFLERERAGVEEEIEWLTEEYSPFRQGE</sequence>
<accession>A0A328AL64</accession>
<dbReference type="PANTHER" id="PTHR47017:SF1">
    <property type="entry name" value="ACYL-COA"/>
    <property type="match status" value="1"/>
</dbReference>
<reference evidence="2" key="1">
    <citation type="submission" date="2018-05" db="EMBL/GenBank/DDBJ databases">
        <authorList>
            <person name="Li X."/>
        </authorList>
    </citation>
    <scope>NUCLEOTIDE SEQUENCE [LARGE SCALE GENOMIC DNA]</scope>
    <source>
        <strain evidence="2">LX32</strain>
    </source>
</reference>
<dbReference type="GO" id="GO:0016740">
    <property type="term" value="F:transferase activity"/>
    <property type="evidence" value="ECO:0007669"/>
    <property type="project" value="UniProtKB-KW"/>
</dbReference>
<protein>
    <submittedName>
        <fullName evidence="1">GNAT family N-acetyltransferase</fullName>
    </submittedName>
</protein>
<evidence type="ECO:0000313" key="1">
    <source>
        <dbReference type="EMBL" id="RAK55580.1"/>
    </source>
</evidence>
<dbReference type="Proteomes" id="UP000249254">
    <property type="component" value="Unassembled WGS sequence"/>
</dbReference>
<keyword evidence="2" id="KW-1185">Reference proteome</keyword>
<dbReference type="OrthoDB" id="9776898at2"/>
<organism evidence="1 2">
    <name type="scientific">Phenylobacterium soli</name>
    <dbReference type="NCBI Taxonomy" id="2170551"/>
    <lineage>
        <taxon>Bacteria</taxon>
        <taxon>Pseudomonadati</taxon>
        <taxon>Pseudomonadota</taxon>
        <taxon>Alphaproteobacteria</taxon>
        <taxon>Caulobacterales</taxon>
        <taxon>Caulobacteraceae</taxon>
        <taxon>Phenylobacterium</taxon>
    </lineage>
</organism>